<accession>A0A8S5UTI4</accession>
<proteinExistence type="predicted"/>
<organism evidence="1">
    <name type="scientific">Myoviridae sp. ctYA416</name>
    <dbReference type="NCBI Taxonomy" id="2825125"/>
    <lineage>
        <taxon>Viruses</taxon>
        <taxon>Duplodnaviria</taxon>
        <taxon>Heunggongvirae</taxon>
        <taxon>Uroviricota</taxon>
        <taxon>Caudoviricetes</taxon>
    </lineage>
</organism>
<dbReference type="EMBL" id="BK016136">
    <property type="protein sequence ID" value="DAF97800.1"/>
    <property type="molecule type" value="Genomic_DNA"/>
</dbReference>
<evidence type="ECO:0000313" key="1">
    <source>
        <dbReference type="EMBL" id="DAF97800.1"/>
    </source>
</evidence>
<sequence length="585" mass="68059">MLEKRKNVFVPDRYDISDNEDIPILIEEFVNDGDHHSHIAKNETHIENEDKAGRIHKHTENYTNPNTDFNKGRSIGTGTYRYNERLRVDPNGPSTTKITTYTNTSYTGDEYIDYDDPPPLSIDDSEHIPAPVMPKAKFGVQYDFDPSKLVPVEIGRILNKGLLKNLCIPSASHAYSIGVEFFKKYILSKFDANYFKTVYIDGKHLFDDFSRINERELIKRGKPAIAFLPNIVTDFNRDGIDATLHDLNYYARTFTHKEAFFRDPEKDLYLGIELDQLLFNFAVKIKLNTRAKQLDVMRYLKIACKIGATSGFYTDMDMHVPYDMLYTLAEQVGFDVNPNLKVIKEPVKFLMYLNSHSDVPFTYKLRTINGRSEFFLRATNMYVHIRIPDISIDDGERQNQVSSNYYIEFSAEMRFPAPKIYCYFSMQHSNFMRFTEEGQLRTYIVNFSNVPETNSKGWYQLLSTSYLEEDKSKPLEVCIGDIFKSDINIMRVIDYCKEIYLSPSAFLDVKIFNNNLEMDGDIDWCKLCMTTHKKPDHELSNIVVYLNREFFNDALMTIDNGIKSRITDNQVTDNNAFIDPDKRRQ</sequence>
<reference evidence="1" key="1">
    <citation type="journal article" date="2021" name="Proc. Natl. Acad. Sci. U.S.A.">
        <title>A Catalog of Tens of Thousands of Viruses from Human Metagenomes Reveals Hidden Associations with Chronic Diseases.</title>
        <authorList>
            <person name="Tisza M.J."/>
            <person name="Buck C.B."/>
        </authorList>
    </citation>
    <scope>NUCLEOTIDE SEQUENCE</scope>
    <source>
        <strain evidence="1">CtYA416</strain>
    </source>
</reference>
<protein>
    <submittedName>
        <fullName evidence="1">Uncharacterized protein</fullName>
    </submittedName>
</protein>
<name>A0A8S5UTI4_9CAUD</name>